<protein>
    <submittedName>
        <fullName evidence="2">AbgT transporter family protein</fullName>
    </submittedName>
</protein>
<name>A0A133PK27_9FIRM</name>
<dbReference type="Proteomes" id="UP000070174">
    <property type="component" value="Unassembled WGS sequence"/>
</dbReference>
<accession>A0A133PK27</accession>
<dbReference type="Pfam" id="PF03806">
    <property type="entry name" value="ABG_transport"/>
    <property type="match status" value="1"/>
</dbReference>
<feature type="transmembrane region" description="Helical" evidence="1">
    <location>
        <begin position="43"/>
        <end position="61"/>
    </location>
</feature>
<feature type="transmembrane region" description="Helical" evidence="1">
    <location>
        <begin position="360"/>
        <end position="380"/>
    </location>
</feature>
<reference evidence="2 3" key="1">
    <citation type="submission" date="2016-01" db="EMBL/GenBank/DDBJ databases">
        <authorList>
            <person name="Oliw E.H."/>
        </authorList>
    </citation>
    <scope>NUCLEOTIDE SEQUENCE [LARGE SCALE GENOMIC DNA]</scope>
    <source>
        <strain evidence="2 3">CMW7756A</strain>
    </source>
</reference>
<feature type="transmembrane region" description="Helical" evidence="1">
    <location>
        <begin position="231"/>
        <end position="253"/>
    </location>
</feature>
<dbReference type="PANTHER" id="PTHR30282:SF0">
    <property type="entry name" value="P-AMINOBENZOYL-GLUTAMATE TRANSPORT PROTEIN"/>
    <property type="match status" value="1"/>
</dbReference>
<proteinExistence type="predicted"/>
<feature type="transmembrane region" description="Helical" evidence="1">
    <location>
        <begin position="279"/>
        <end position="298"/>
    </location>
</feature>
<gene>
    <name evidence="2" type="ORF">HMPREF3229_01521</name>
</gene>
<comment type="caution">
    <text evidence="2">The sequence shown here is derived from an EMBL/GenBank/DDBJ whole genome shotgun (WGS) entry which is preliminary data.</text>
</comment>
<feature type="transmembrane region" description="Helical" evidence="1">
    <location>
        <begin position="461"/>
        <end position="478"/>
    </location>
</feature>
<dbReference type="PATRIC" id="fig|54005.3.peg.1484"/>
<dbReference type="GO" id="GO:1902604">
    <property type="term" value="P:p-aminobenzoyl-glutamate transmembrane transport"/>
    <property type="evidence" value="ECO:0007669"/>
    <property type="project" value="InterPro"/>
</dbReference>
<organism evidence="2">
    <name type="scientific">Peptoniphilus harei</name>
    <dbReference type="NCBI Taxonomy" id="54005"/>
    <lineage>
        <taxon>Bacteria</taxon>
        <taxon>Bacillati</taxon>
        <taxon>Bacillota</taxon>
        <taxon>Tissierellia</taxon>
        <taxon>Tissierellales</taxon>
        <taxon>Peptoniphilaceae</taxon>
        <taxon>Peptoniphilus</taxon>
    </lineage>
</organism>
<dbReference type="InterPro" id="IPR004697">
    <property type="entry name" value="AbgT"/>
</dbReference>
<dbReference type="GO" id="GO:0015558">
    <property type="term" value="F:secondary active p-aminobenzoyl-glutamate transmembrane transporter activity"/>
    <property type="evidence" value="ECO:0007669"/>
    <property type="project" value="InterPro"/>
</dbReference>
<feature type="transmembrane region" description="Helical" evidence="1">
    <location>
        <begin position="490"/>
        <end position="515"/>
    </location>
</feature>
<feature type="transmembrane region" description="Helical" evidence="1">
    <location>
        <begin position="102"/>
        <end position="121"/>
    </location>
</feature>
<feature type="transmembrane region" description="Helical" evidence="1">
    <location>
        <begin position="318"/>
        <end position="339"/>
    </location>
</feature>
<feature type="transmembrane region" description="Helical" evidence="1">
    <location>
        <begin position="400"/>
        <end position="422"/>
    </location>
</feature>
<dbReference type="AlphaFoldDB" id="A0A133PK27"/>
<sequence>MRILFSLKEEFMKEQNKKVKDQNDVGGFLKAVERIGNGLPHPAMIFAILSAIVIIISYFAAKAGLSVTYFDAKAGEEVTKEAVSLLNWEGLAYIFNSATENFTSFAPLGTVLVAMLGVGVAENSGLFNATLKKLLSNVNPTLLSATVVFAGVMSNIASDAGYLVVVPLGALIFANAGRHPLAGIAAAFAGVSGGFSANLLLGTTDPLLTNITNEALKAGGIDMTLAATCNWYFLFVSTFLITIIGTFVTNRIVEKNLGEYHGSYKADESPLTDVEKKGLRNALIAVIIFVVVMAFLMFPSNAPFRALEDGKDIKTLKFFLGHGLIPAMLLLFMIPGIAYGKTVGTIKNSHDLVDAMTKAMKGMGGYLVLAFFAAQFVKYFNQTNLGLILAKNGADFLESIGLKGLPLLIMFILLSAFLNLFMGSASAKWAIMAPIFVPMMYNLGLSPALTQVAYRIGDSSTNIITPLMSYFAMIVVFMQKYDEDSGLGTLTSMMLPYSMFFLVGWTVLMIVWYLIGIPVGPEAPLHVQDMVSMLFI</sequence>
<evidence type="ECO:0000313" key="3">
    <source>
        <dbReference type="Proteomes" id="UP000070174"/>
    </source>
</evidence>
<feature type="transmembrane region" description="Helical" evidence="1">
    <location>
        <begin position="181"/>
        <end position="201"/>
    </location>
</feature>
<evidence type="ECO:0000313" key="2">
    <source>
        <dbReference type="EMBL" id="KXA28889.1"/>
    </source>
</evidence>
<feature type="transmembrane region" description="Helical" evidence="1">
    <location>
        <begin position="429"/>
        <end position="449"/>
    </location>
</feature>
<evidence type="ECO:0000256" key="1">
    <source>
        <dbReference type="SAM" id="Phobius"/>
    </source>
</evidence>
<dbReference type="EMBL" id="LRQE01000039">
    <property type="protein sequence ID" value="KXA28889.1"/>
    <property type="molecule type" value="Genomic_DNA"/>
</dbReference>
<feature type="transmembrane region" description="Helical" evidence="1">
    <location>
        <begin position="141"/>
        <end position="174"/>
    </location>
</feature>
<keyword evidence="1" id="KW-0472">Membrane</keyword>
<keyword evidence="1" id="KW-0812">Transmembrane</keyword>
<keyword evidence="1" id="KW-1133">Transmembrane helix</keyword>
<dbReference type="PANTHER" id="PTHR30282">
    <property type="entry name" value="P-AMINOBENZOYL GLUTAMATE TRANSPORTER"/>
    <property type="match status" value="1"/>
</dbReference>